<evidence type="ECO:0000313" key="7">
    <source>
        <dbReference type="WBParaSite" id="BXY_1410300.1"/>
    </source>
</evidence>
<sequence length="352" mass="40525">MGLKRFYFFVFFFSFTVEYIRLLRHLVPAVQIEDDYRNKNLSRYNLGEMMRFCERVKLQFLGRAVTSDDLDELLNVISRRDDEDKDKRGFKQVGGFENIKQKLVQIYMWPSKYAEVYQEIGVKVGNAAILHGPTGCGKTLLARALAEETGFTVNFVKGPELLSKYIGQSEENVRNVFEKARRSKPSLIVFDEFDALVPKRGHDNTGVTDRVVNQFLTELDGVDSSMEGIYVMATTNRLDLIDDALLRPGRFDHKIYVDHPDEFSRLAILEQLTKEMEVEKPSDLNQFALKTASWSAAELRGLIVNATFEASRVGSEKIQTEHLEESFKQTMESKNKKRNQKEFKFGERITLA</sequence>
<dbReference type="PANTHER" id="PTHR23077">
    <property type="entry name" value="AAA-FAMILY ATPASE"/>
    <property type="match status" value="1"/>
</dbReference>
<comment type="similarity">
    <text evidence="4">Belongs to the AAA ATPase family.</text>
</comment>
<dbReference type="GO" id="GO:0005829">
    <property type="term" value="C:cytosol"/>
    <property type="evidence" value="ECO:0007669"/>
    <property type="project" value="TreeGrafter"/>
</dbReference>
<organism evidence="6 7">
    <name type="scientific">Bursaphelenchus xylophilus</name>
    <name type="common">Pinewood nematode worm</name>
    <name type="synonym">Aphelenchoides xylophilus</name>
    <dbReference type="NCBI Taxonomy" id="6326"/>
    <lineage>
        <taxon>Eukaryota</taxon>
        <taxon>Metazoa</taxon>
        <taxon>Ecdysozoa</taxon>
        <taxon>Nematoda</taxon>
        <taxon>Chromadorea</taxon>
        <taxon>Rhabditida</taxon>
        <taxon>Tylenchina</taxon>
        <taxon>Tylenchomorpha</taxon>
        <taxon>Aphelenchoidea</taxon>
        <taxon>Aphelenchoididae</taxon>
        <taxon>Bursaphelenchus</taxon>
    </lineage>
</organism>
<keyword evidence="1 4" id="KW-0547">Nucleotide-binding</keyword>
<evidence type="ECO:0000256" key="2">
    <source>
        <dbReference type="ARBA" id="ARBA00022840"/>
    </source>
</evidence>
<dbReference type="Pfam" id="PF00004">
    <property type="entry name" value="AAA"/>
    <property type="match status" value="1"/>
</dbReference>
<evidence type="ECO:0000256" key="1">
    <source>
        <dbReference type="ARBA" id="ARBA00022741"/>
    </source>
</evidence>
<dbReference type="SUPFAM" id="SSF52540">
    <property type="entry name" value="P-loop containing nucleoside triphosphate hydrolases"/>
    <property type="match status" value="1"/>
</dbReference>
<dbReference type="GO" id="GO:0016887">
    <property type="term" value="F:ATP hydrolysis activity"/>
    <property type="evidence" value="ECO:0007669"/>
    <property type="project" value="InterPro"/>
</dbReference>
<dbReference type="PROSITE" id="PS00674">
    <property type="entry name" value="AAA"/>
    <property type="match status" value="1"/>
</dbReference>
<dbReference type="GO" id="GO:0005778">
    <property type="term" value="C:peroxisomal membrane"/>
    <property type="evidence" value="ECO:0007669"/>
    <property type="project" value="TreeGrafter"/>
</dbReference>
<dbReference type="Proteomes" id="UP000095284">
    <property type="component" value="Unplaced"/>
</dbReference>
<keyword evidence="3" id="KW-0175">Coiled coil</keyword>
<name>A0A1I7SM20_BURXY</name>
<dbReference type="SMART" id="SM00382">
    <property type="entry name" value="AAA"/>
    <property type="match status" value="1"/>
</dbReference>
<dbReference type="InterPro" id="IPR003959">
    <property type="entry name" value="ATPase_AAA_core"/>
</dbReference>
<dbReference type="InterPro" id="IPR050168">
    <property type="entry name" value="AAA_ATPase_domain"/>
</dbReference>
<protein>
    <submittedName>
        <fullName evidence="7">AAA domain-containing protein</fullName>
    </submittedName>
</protein>
<keyword evidence="2 4" id="KW-0067">ATP-binding</keyword>
<dbReference type="AlphaFoldDB" id="A0A1I7SM20"/>
<dbReference type="PANTHER" id="PTHR23077:SF12">
    <property type="entry name" value="PEROXISOMAL ATPASE PEX1"/>
    <property type="match status" value="1"/>
</dbReference>
<dbReference type="InterPro" id="IPR027417">
    <property type="entry name" value="P-loop_NTPase"/>
</dbReference>
<accession>A0A1I7SM20</accession>
<dbReference type="Gene3D" id="3.40.50.300">
    <property type="entry name" value="P-loop containing nucleotide triphosphate hydrolases"/>
    <property type="match status" value="1"/>
</dbReference>
<feature type="domain" description="AAA+ ATPase" evidence="5">
    <location>
        <begin position="124"/>
        <end position="261"/>
    </location>
</feature>
<reference evidence="7" key="1">
    <citation type="submission" date="2016-11" db="UniProtKB">
        <authorList>
            <consortium name="WormBaseParasite"/>
        </authorList>
    </citation>
    <scope>IDENTIFICATION</scope>
</reference>
<dbReference type="InterPro" id="IPR003960">
    <property type="entry name" value="ATPase_AAA_CS"/>
</dbReference>
<dbReference type="GO" id="GO:0016558">
    <property type="term" value="P:protein import into peroxisome matrix"/>
    <property type="evidence" value="ECO:0007669"/>
    <property type="project" value="TreeGrafter"/>
</dbReference>
<proteinExistence type="inferred from homology"/>
<evidence type="ECO:0000259" key="5">
    <source>
        <dbReference type="SMART" id="SM00382"/>
    </source>
</evidence>
<evidence type="ECO:0000256" key="3">
    <source>
        <dbReference type="ARBA" id="ARBA00023054"/>
    </source>
</evidence>
<evidence type="ECO:0000256" key="4">
    <source>
        <dbReference type="RuleBase" id="RU003651"/>
    </source>
</evidence>
<dbReference type="Gene3D" id="1.10.8.60">
    <property type="match status" value="1"/>
</dbReference>
<dbReference type="eggNOG" id="KOG0735">
    <property type="taxonomic scope" value="Eukaryota"/>
</dbReference>
<evidence type="ECO:0000313" key="6">
    <source>
        <dbReference type="Proteomes" id="UP000095284"/>
    </source>
</evidence>
<dbReference type="GO" id="GO:0005524">
    <property type="term" value="F:ATP binding"/>
    <property type="evidence" value="ECO:0007669"/>
    <property type="project" value="UniProtKB-KW"/>
</dbReference>
<dbReference type="FunFam" id="3.40.50.300:FF:001025">
    <property type="entry name" value="ATPase family, AAA domain-containing 2B"/>
    <property type="match status" value="1"/>
</dbReference>
<dbReference type="WBParaSite" id="BXY_1410300.1">
    <property type="protein sequence ID" value="BXY_1410300.1"/>
    <property type="gene ID" value="BXY_1410300"/>
</dbReference>
<dbReference type="InterPro" id="IPR003593">
    <property type="entry name" value="AAA+_ATPase"/>
</dbReference>